<dbReference type="Gene3D" id="1.50.10.140">
    <property type="match status" value="1"/>
</dbReference>
<dbReference type="Pfam" id="PF11329">
    <property type="entry name" value="DUF3131"/>
    <property type="match status" value="1"/>
</dbReference>
<dbReference type="RefSeq" id="WP_367879829.1">
    <property type="nucleotide sequence ID" value="NZ_JBFNXX010000032.1"/>
</dbReference>
<reference evidence="2 3" key="1">
    <citation type="submission" date="2024-07" db="EMBL/GenBank/DDBJ databases">
        <title>Marimonas sp.nov., isolated from tidal-flat sediment.</title>
        <authorList>
            <person name="Jayan J.N."/>
            <person name="Lee S.S."/>
        </authorList>
    </citation>
    <scope>NUCLEOTIDE SEQUENCE [LARGE SCALE GENOMIC DNA]</scope>
    <source>
        <strain evidence="2 3">MJW-29</strain>
    </source>
</reference>
<sequence length="833" mass="91840">MTRGQVLGFHNRVTCLVVRDVTPGVSVRHLMALCDVFVEKGLPFSCVVSLLSEAGRAPTLDDRLSSLLSAYAMQSKGFEIIPFVPGLSKRSSYFQGRAVRDAYAGLNSVLAPVVHLQRRKSWASLVACGDLPQPKSPMGVRSAGVRTVLSLPDEERPVSSETWPNGVVRLFGGKAIDLRSQAVAKTHTRPDATQALLYFSAADLETMTVEEISARATEFAEELLASERTGRNSVQLISDLQLRDHYGFRRYLAVHLTRPAQDDALDGAVFEDFVSDLRQEGLLVSIGEKPGTFDAGRVTDYWLPVSTQGFDPKAPLELDQVTRACGRKPVRSLRAGPNLLSPGHSLAFGDALQLTPGFDACGVFWLPSIDIASPEEAATFAPVLGKTNDVVISIRPQALKHGFARRALRNQLIALASDGVTQIVSVQFLGQLIAPQGAEIERQRRTIASLARRRMRRVSTADAERQALLEDARIAWNYFEDNTLRETGLCPATMNFSPVNGRVHQTVTMWDVGSHINGLIAARQLGLVSSAGFEQSIGKILRQVRGRRSQGRLLPQGWLRVDRHKWGNKNFDGSDAGRLLAAFVNLSRSFGMKDQINALVESWDLEKIVVRGEVHSVTDGELRSAYRSHSAHYAARAFRSWGIEVASPYEVFEGRSAYDDQMALLERVSWIGPIGAEPLLLEALELGMSKESAYLAEVLFAAQLEDHEETGRLIAVSEGPIDRAPWFTYQGLQMDAVRRTWALDTVGYEPQYANRAFWHENLVISSKAAYLWAAYKPHAYSEKLLRYVRAKARTTRGFASSIFSQSGRVTSTYTDLNTNAVILQAIANTLTAA</sequence>
<organism evidence="2 3">
    <name type="scientific">Sulfitobacter sediminis</name>
    <dbReference type="NCBI Taxonomy" id="3234186"/>
    <lineage>
        <taxon>Bacteria</taxon>
        <taxon>Pseudomonadati</taxon>
        <taxon>Pseudomonadota</taxon>
        <taxon>Alphaproteobacteria</taxon>
        <taxon>Rhodobacterales</taxon>
        <taxon>Roseobacteraceae</taxon>
        <taxon>Sulfitobacter</taxon>
    </lineage>
</organism>
<evidence type="ECO:0000313" key="3">
    <source>
        <dbReference type="Proteomes" id="UP001556098"/>
    </source>
</evidence>
<feature type="domain" description="DUF3131" evidence="1">
    <location>
        <begin position="471"/>
        <end position="827"/>
    </location>
</feature>
<comment type="caution">
    <text evidence="2">The sequence shown here is derived from an EMBL/GenBank/DDBJ whole genome shotgun (WGS) entry which is preliminary data.</text>
</comment>
<accession>A0ABV3RT02</accession>
<dbReference type="InterPro" id="IPR021478">
    <property type="entry name" value="DUF3131"/>
</dbReference>
<evidence type="ECO:0000313" key="2">
    <source>
        <dbReference type="EMBL" id="MEW9922132.1"/>
    </source>
</evidence>
<evidence type="ECO:0000259" key="1">
    <source>
        <dbReference type="Pfam" id="PF11329"/>
    </source>
</evidence>
<dbReference type="Proteomes" id="UP001556098">
    <property type="component" value="Unassembled WGS sequence"/>
</dbReference>
<proteinExistence type="predicted"/>
<keyword evidence="3" id="KW-1185">Reference proteome</keyword>
<gene>
    <name evidence="2" type="ORF">AB2B41_21200</name>
</gene>
<protein>
    <submittedName>
        <fullName evidence="2">DUF3131 domain-containing protein</fullName>
    </submittedName>
</protein>
<dbReference type="EMBL" id="JBFNXX010000032">
    <property type="protein sequence ID" value="MEW9922132.1"/>
    <property type="molecule type" value="Genomic_DNA"/>
</dbReference>
<name>A0ABV3RT02_9RHOB</name>